<dbReference type="PANTHER" id="PTHR48106:SF13">
    <property type="entry name" value="QUINONE OXIDOREDUCTASE-RELATED"/>
    <property type="match status" value="1"/>
</dbReference>
<dbReference type="EMBL" id="VDMD01000016">
    <property type="protein sequence ID" value="TRM61622.1"/>
    <property type="molecule type" value="Genomic_DNA"/>
</dbReference>
<dbReference type="Gene3D" id="3.40.50.720">
    <property type="entry name" value="NAD(P)-binding Rossmann-like Domain"/>
    <property type="match status" value="1"/>
</dbReference>
<evidence type="ECO:0000259" key="5">
    <source>
        <dbReference type="SMART" id="SM00829"/>
    </source>
</evidence>
<dbReference type="AlphaFoldDB" id="A0A550C9Z1"/>
<dbReference type="Gene3D" id="3.90.180.10">
    <property type="entry name" value="Medium-chain alcohol dehydrogenases, catalytic domain"/>
    <property type="match status" value="1"/>
</dbReference>
<dbReference type="Proteomes" id="UP000320762">
    <property type="component" value="Unassembled WGS sequence"/>
</dbReference>
<protein>
    <recommendedName>
        <fullName evidence="4">Probable quinone oxidoreductase</fullName>
    </recommendedName>
    <alternativeName>
        <fullName evidence="3">NADPH:quinone reductase</fullName>
    </alternativeName>
</protein>
<dbReference type="SUPFAM" id="SSF51735">
    <property type="entry name" value="NAD(P)-binding Rossmann-fold domains"/>
    <property type="match status" value="1"/>
</dbReference>
<feature type="domain" description="Enoyl reductase (ER)" evidence="5">
    <location>
        <begin position="50"/>
        <end position="371"/>
    </location>
</feature>
<evidence type="ECO:0000256" key="2">
    <source>
        <dbReference type="ARBA" id="ARBA00023002"/>
    </source>
</evidence>
<dbReference type="InterPro" id="IPR036291">
    <property type="entry name" value="NAD(P)-bd_dom_sf"/>
</dbReference>
<dbReference type="CDD" id="cd05286">
    <property type="entry name" value="QOR2"/>
    <property type="match status" value="1"/>
</dbReference>
<dbReference type="PANTHER" id="PTHR48106">
    <property type="entry name" value="QUINONE OXIDOREDUCTASE PIG3-RELATED"/>
    <property type="match status" value="1"/>
</dbReference>
<dbReference type="InterPro" id="IPR047618">
    <property type="entry name" value="QOR-like"/>
</dbReference>
<organism evidence="6 7">
    <name type="scientific">Schizophyllum amplum</name>
    <dbReference type="NCBI Taxonomy" id="97359"/>
    <lineage>
        <taxon>Eukaryota</taxon>
        <taxon>Fungi</taxon>
        <taxon>Dikarya</taxon>
        <taxon>Basidiomycota</taxon>
        <taxon>Agaricomycotina</taxon>
        <taxon>Agaricomycetes</taxon>
        <taxon>Agaricomycetidae</taxon>
        <taxon>Agaricales</taxon>
        <taxon>Schizophyllaceae</taxon>
        <taxon>Schizophyllum</taxon>
    </lineage>
</organism>
<name>A0A550C9Z1_9AGAR</name>
<sequence>MSLLRRTLPLRKGFPLLYHRCPPSYTRYIHRSTNMTLPESIETIAIPKTGGIELLEKMTLPFPKVEADHIVIKVEYGGVNFIDTYFRQGLYPLKSFPAPIGKEAVGTIVQLPTDEKILNDPAFKRFGYTVGGKVGTDSLGAHATYTSIPWTAAYPVSANVDSRIAAAALLQSLTAVTFAHEAYAVQKGDTILIHTAAGGLGLLLVQLCKHLGATVIGTTSTAAKAALAKEHGADHMILYKSEDTLKRVMELTNGEGVHAVFDGVGKDTFETSLAALRRKGTLVGVGNASGAIPPISPLRLASKNIKLLRPTMNNYVYTLDEKHHYTSKVWEYVEKGVLKINIFKEYPFTAQGVRDAQTDLTTGQTTGKLLIKIA</sequence>
<reference evidence="6 7" key="1">
    <citation type="journal article" date="2019" name="New Phytol.">
        <title>Comparative genomics reveals unique wood-decay strategies and fruiting body development in the Schizophyllaceae.</title>
        <authorList>
            <person name="Almasi E."/>
            <person name="Sahu N."/>
            <person name="Krizsan K."/>
            <person name="Balint B."/>
            <person name="Kovacs G.M."/>
            <person name="Kiss B."/>
            <person name="Cseklye J."/>
            <person name="Drula E."/>
            <person name="Henrissat B."/>
            <person name="Nagy I."/>
            <person name="Chovatia M."/>
            <person name="Adam C."/>
            <person name="LaButti K."/>
            <person name="Lipzen A."/>
            <person name="Riley R."/>
            <person name="Grigoriev I.V."/>
            <person name="Nagy L.G."/>
        </authorList>
    </citation>
    <scope>NUCLEOTIDE SEQUENCE [LARGE SCALE GENOMIC DNA]</scope>
    <source>
        <strain evidence="6 7">NL-1724</strain>
    </source>
</reference>
<dbReference type="SMART" id="SM00829">
    <property type="entry name" value="PKS_ER"/>
    <property type="match status" value="1"/>
</dbReference>
<comment type="caution">
    <text evidence="6">The sequence shown here is derived from an EMBL/GenBank/DDBJ whole genome shotgun (WGS) entry which is preliminary data.</text>
</comment>
<dbReference type="STRING" id="97359.A0A550C9Z1"/>
<accession>A0A550C9Z1</accession>
<dbReference type="Pfam" id="PF00107">
    <property type="entry name" value="ADH_zinc_N"/>
    <property type="match status" value="1"/>
</dbReference>
<keyword evidence="7" id="KW-1185">Reference proteome</keyword>
<dbReference type="PROSITE" id="PS01162">
    <property type="entry name" value="QOR_ZETA_CRYSTAL"/>
    <property type="match status" value="1"/>
</dbReference>
<dbReference type="FunFam" id="3.40.50.720:FF:000053">
    <property type="entry name" value="Quinone oxidoreductase 1"/>
    <property type="match status" value="1"/>
</dbReference>
<dbReference type="OrthoDB" id="48317at2759"/>
<gene>
    <name evidence="6" type="ORF">BD626DRAFT_501659</name>
</gene>
<dbReference type="InterPro" id="IPR002364">
    <property type="entry name" value="Quin_OxRdtase/zeta-crystal_CS"/>
</dbReference>
<keyword evidence="1" id="KW-0521">NADP</keyword>
<proteinExistence type="predicted"/>
<dbReference type="GO" id="GO:0070402">
    <property type="term" value="F:NADPH binding"/>
    <property type="evidence" value="ECO:0007669"/>
    <property type="project" value="TreeGrafter"/>
</dbReference>
<evidence type="ECO:0000256" key="3">
    <source>
        <dbReference type="ARBA" id="ARBA00043088"/>
    </source>
</evidence>
<dbReference type="InterPro" id="IPR013149">
    <property type="entry name" value="ADH-like_C"/>
</dbReference>
<dbReference type="InterPro" id="IPR011032">
    <property type="entry name" value="GroES-like_sf"/>
</dbReference>
<dbReference type="GO" id="GO:0008270">
    <property type="term" value="F:zinc ion binding"/>
    <property type="evidence" value="ECO:0007669"/>
    <property type="project" value="InterPro"/>
</dbReference>
<dbReference type="GO" id="GO:0035925">
    <property type="term" value="F:mRNA 3'-UTR AU-rich region binding"/>
    <property type="evidence" value="ECO:0007669"/>
    <property type="project" value="TreeGrafter"/>
</dbReference>
<dbReference type="InterPro" id="IPR020843">
    <property type="entry name" value="ER"/>
</dbReference>
<dbReference type="Pfam" id="PF08240">
    <property type="entry name" value="ADH_N"/>
    <property type="match status" value="1"/>
</dbReference>
<evidence type="ECO:0000313" key="6">
    <source>
        <dbReference type="EMBL" id="TRM61622.1"/>
    </source>
</evidence>
<dbReference type="GO" id="GO:0005829">
    <property type="term" value="C:cytosol"/>
    <property type="evidence" value="ECO:0007669"/>
    <property type="project" value="TreeGrafter"/>
</dbReference>
<evidence type="ECO:0000313" key="7">
    <source>
        <dbReference type="Proteomes" id="UP000320762"/>
    </source>
</evidence>
<keyword evidence="2" id="KW-0560">Oxidoreductase</keyword>
<dbReference type="InterPro" id="IPR013154">
    <property type="entry name" value="ADH-like_N"/>
</dbReference>
<evidence type="ECO:0000256" key="4">
    <source>
        <dbReference type="ARBA" id="ARBA00070796"/>
    </source>
</evidence>
<evidence type="ECO:0000256" key="1">
    <source>
        <dbReference type="ARBA" id="ARBA00022857"/>
    </source>
</evidence>
<dbReference type="SUPFAM" id="SSF50129">
    <property type="entry name" value="GroES-like"/>
    <property type="match status" value="1"/>
</dbReference>
<dbReference type="GO" id="GO:0003960">
    <property type="term" value="F:quinone reductase (NADPH) activity"/>
    <property type="evidence" value="ECO:0007669"/>
    <property type="project" value="InterPro"/>
</dbReference>